<protein>
    <recommendedName>
        <fullName evidence="6 7">Phosphopentomutase</fullName>
        <ecNumber evidence="6 7">5.4.2.7</ecNumber>
    </recommendedName>
    <alternativeName>
        <fullName evidence="6">Phosphodeoxyribomutase</fullName>
    </alternativeName>
</protein>
<comment type="caution">
    <text evidence="9">The sequence shown here is derived from an EMBL/GenBank/DDBJ whole genome shotgun (WGS) entry which is preliminary data.</text>
</comment>
<dbReference type="Proteomes" id="UP000092713">
    <property type="component" value="Unassembled WGS sequence"/>
</dbReference>
<comment type="catalytic activity">
    <reaction evidence="6">
        <text>alpha-D-ribose 1-phosphate = D-ribose 5-phosphate</text>
        <dbReference type="Rhea" id="RHEA:18793"/>
        <dbReference type="ChEBI" id="CHEBI:57720"/>
        <dbReference type="ChEBI" id="CHEBI:78346"/>
        <dbReference type="EC" id="5.4.2.7"/>
    </reaction>
</comment>
<dbReference type="Gene3D" id="3.30.70.1250">
    <property type="entry name" value="Phosphopentomutase"/>
    <property type="match status" value="1"/>
</dbReference>
<dbReference type="InterPro" id="IPR024052">
    <property type="entry name" value="Phosphopentomutase_DeoB_cap_sf"/>
</dbReference>
<dbReference type="EMBL" id="LOCQ01000050">
    <property type="protein sequence ID" value="OBV40066.1"/>
    <property type="molecule type" value="Genomic_DNA"/>
</dbReference>
<keyword evidence="3 6" id="KW-0479">Metal-binding</keyword>
<evidence type="ECO:0000256" key="4">
    <source>
        <dbReference type="ARBA" id="ARBA00023211"/>
    </source>
</evidence>
<keyword evidence="10" id="KW-1185">Reference proteome</keyword>
<feature type="binding site" evidence="6">
    <location>
        <position position="296"/>
    </location>
    <ligand>
        <name>Mn(2+)</name>
        <dbReference type="ChEBI" id="CHEBI:29035"/>
        <label>2</label>
    </ligand>
</feature>
<keyword evidence="2 6" id="KW-0963">Cytoplasm</keyword>
<evidence type="ECO:0000256" key="1">
    <source>
        <dbReference type="ARBA" id="ARBA00010373"/>
    </source>
</evidence>
<dbReference type="GO" id="GO:0009117">
    <property type="term" value="P:nucleotide metabolic process"/>
    <property type="evidence" value="ECO:0007669"/>
    <property type="project" value="UniProtKB-UniRule"/>
</dbReference>
<dbReference type="GO" id="GO:0000287">
    <property type="term" value="F:magnesium ion binding"/>
    <property type="evidence" value="ECO:0007669"/>
    <property type="project" value="UniProtKB-UniRule"/>
</dbReference>
<comment type="catalytic activity">
    <reaction evidence="6">
        <text>2-deoxy-alpha-D-ribose 1-phosphate = 2-deoxy-D-ribose 5-phosphate</text>
        <dbReference type="Rhea" id="RHEA:27658"/>
        <dbReference type="ChEBI" id="CHEBI:57259"/>
        <dbReference type="ChEBI" id="CHEBI:62877"/>
        <dbReference type="EC" id="5.4.2.7"/>
    </reaction>
</comment>
<dbReference type="GO" id="GO:0030145">
    <property type="term" value="F:manganese ion binding"/>
    <property type="evidence" value="ECO:0007669"/>
    <property type="project" value="UniProtKB-UniRule"/>
</dbReference>
<feature type="domain" description="Metalloenzyme" evidence="8">
    <location>
        <begin position="3"/>
        <end position="388"/>
    </location>
</feature>
<dbReference type="GO" id="GO:0005829">
    <property type="term" value="C:cytosol"/>
    <property type="evidence" value="ECO:0007669"/>
    <property type="project" value="TreeGrafter"/>
</dbReference>
<dbReference type="Pfam" id="PF01676">
    <property type="entry name" value="Metalloenzyme"/>
    <property type="match status" value="1"/>
</dbReference>
<evidence type="ECO:0000313" key="10">
    <source>
        <dbReference type="Proteomes" id="UP000092713"/>
    </source>
</evidence>
<evidence type="ECO:0000256" key="5">
    <source>
        <dbReference type="ARBA" id="ARBA00023235"/>
    </source>
</evidence>
<dbReference type="Gene3D" id="3.40.720.10">
    <property type="entry name" value="Alkaline Phosphatase, subunit A"/>
    <property type="match status" value="1"/>
</dbReference>
<dbReference type="PATRIC" id="fig|1747903.4.peg.3689"/>
<dbReference type="GO" id="GO:0006018">
    <property type="term" value="P:2-deoxyribose 1-phosphate catabolic process"/>
    <property type="evidence" value="ECO:0007669"/>
    <property type="project" value="UniProtKB-UniRule"/>
</dbReference>
<dbReference type="UniPathway" id="UPA00087">
    <property type="reaction ID" value="UER00173"/>
</dbReference>
<dbReference type="SUPFAM" id="SSF53649">
    <property type="entry name" value="Alkaline phosphatase-like"/>
    <property type="match status" value="1"/>
</dbReference>
<dbReference type="GO" id="GO:0008973">
    <property type="term" value="F:phosphopentomutase activity"/>
    <property type="evidence" value="ECO:0007669"/>
    <property type="project" value="UniProtKB-UniRule"/>
</dbReference>
<dbReference type="SUPFAM" id="SSF143856">
    <property type="entry name" value="DeoB insert domain-like"/>
    <property type="match status" value="1"/>
</dbReference>
<comment type="subcellular location">
    <subcellularLocation>
        <location evidence="6">Cytoplasm</location>
    </subcellularLocation>
</comment>
<dbReference type="RefSeq" id="WP_065307405.1">
    <property type="nucleotide sequence ID" value="NZ_LOCQ01000050.1"/>
</dbReference>
<comment type="similarity">
    <text evidence="1 6">Belongs to the phosphopentomutase family.</text>
</comment>
<dbReference type="FunFam" id="3.30.70.1250:FF:000001">
    <property type="entry name" value="Phosphopentomutase"/>
    <property type="match status" value="1"/>
</dbReference>
<evidence type="ECO:0000313" key="9">
    <source>
        <dbReference type="EMBL" id="OBV40066.1"/>
    </source>
</evidence>
<name>A0A1A7C289_9BURK</name>
<evidence type="ECO:0000259" key="8">
    <source>
        <dbReference type="Pfam" id="PF01676"/>
    </source>
</evidence>
<dbReference type="EC" id="5.4.2.7" evidence="6 7"/>
<dbReference type="InterPro" id="IPR006124">
    <property type="entry name" value="Metalloenzyme"/>
</dbReference>
<feature type="binding site" evidence="6">
    <location>
        <position position="349"/>
    </location>
    <ligand>
        <name>Mn(2+)</name>
        <dbReference type="ChEBI" id="CHEBI:29035"/>
        <label>2</label>
    </ligand>
</feature>
<dbReference type="CDD" id="cd16009">
    <property type="entry name" value="PPM"/>
    <property type="match status" value="1"/>
</dbReference>
<feature type="binding site" evidence="6">
    <location>
        <position position="338"/>
    </location>
    <ligand>
        <name>Mn(2+)</name>
        <dbReference type="ChEBI" id="CHEBI:29035"/>
        <label>1</label>
    </ligand>
</feature>
<feature type="binding site" evidence="6">
    <location>
        <position position="337"/>
    </location>
    <ligand>
        <name>Mn(2+)</name>
        <dbReference type="ChEBI" id="CHEBI:29035"/>
        <label>1</label>
    </ligand>
</feature>
<reference evidence="9 10" key="1">
    <citation type="submission" date="2016-04" db="EMBL/GenBank/DDBJ databases">
        <title>Draft genome sequence of Janthinobacterium psychrotolerans sp. nov., isolated from freshwater sediments in Denmark.</title>
        <authorList>
            <person name="Gong X."/>
            <person name="Skrivergaard S."/>
            <person name="Korsgaard B.S."/>
            <person name="Schreiber L."/>
            <person name="Marshall I.P."/>
            <person name="Finster K."/>
            <person name="Schramm A."/>
        </authorList>
    </citation>
    <scope>NUCLEOTIDE SEQUENCE [LARGE SCALE GENOMIC DNA]</scope>
    <source>
        <strain evidence="9 10">S3-2</strain>
    </source>
</reference>
<gene>
    <name evidence="6" type="primary">deoB</name>
    <name evidence="9" type="ORF">ASR47_1013122</name>
</gene>
<comment type="cofactor">
    <cofactor evidence="6">
        <name>Mn(2+)</name>
        <dbReference type="ChEBI" id="CHEBI:29035"/>
    </cofactor>
    <text evidence="6">Binds 2 manganese ions.</text>
</comment>
<dbReference type="GO" id="GO:0006015">
    <property type="term" value="P:5-phosphoribose 1-diphosphate biosynthetic process"/>
    <property type="evidence" value="ECO:0007669"/>
    <property type="project" value="UniProtKB-UniPathway"/>
</dbReference>
<evidence type="ECO:0000256" key="2">
    <source>
        <dbReference type="ARBA" id="ARBA00022490"/>
    </source>
</evidence>
<keyword evidence="5 6" id="KW-0413">Isomerase</keyword>
<dbReference type="STRING" id="1747903.ASR47_1013122"/>
<comment type="function">
    <text evidence="6">Isomerase that catalyzes the conversion of deoxy-ribose 1-phosphate (dRib-1-P) and ribose 1-phosphate (Rib-1-P) to deoxy-ribose 5-phosphate (dRib-5-P) and ribose 5-phosphate (Rib-5-P), respectively.</text>
</comment>
<dbReference type="PANTHER" id="PTHR21110">
    <property type="entry name" value="PHOSPHOPENTOMUTASE"/>
    <property type="match status" value="1"/>
</dbReference>
<organism evidence="9 10">
    <name type="scientific">Janthinobacterium psychrotolerans</name>
    <dbReference type="NCBI Taxonomy" id="1747903"/>
    <lineage>
        <taxon>Bacteria</taxon>
        <taxon>Pseudomonadati</taxon>
        <taxon>Pseudomonadota</taxon>
        <taxon>Betaproteobacteria</taxon>
        <taxon>Burkholderiales</taxon>
        <taxon>Oxalobacteraceae</taxon>
        <taxon>Janthinobacterium</taxon>
    </lineage>
</organism>
<feature type="binding site" evidence="6">
    <location>
        <position position="301"/>
    </location>
    <ligand>
        <name>Mn(2+)</name>
        <dbReference type="ChEBI" id="CHEBI:29035"/>
        <label>2</label>
    </ligand>
</feature>
<dbReference type="HAMAP" id="MF_00740">
    <property type="entry name" value="Phosphopentomut"/>
    <property type="match status" value="1"/>
</dbReference>
<dbReference type="NCBIfam" id="NF003766">
    <property type="entry name" value="PRK05362.1"/>
    <property type="match status" value="1"/>
</dbReference>
<dbReference type="AlphaFoldDB" id="A0A1A7C289"/>
<dbReference type="InterPro" id="IPR017850">
    <property type="entry name" value="Alkaline_phosphatase_core_sf"/>
</dbReference>
<sequence length="397" mass="42421">MSRAFILLLDSFGLGATPDAAKYGDAGANTFGHIASTVAKSGKTLTLPTMERLGLGAAAHLASGEWATGFEQRDGFTGAYGAARERSTGKDTQSGHWEIAGVPVEFDWGYFPRTTPSFPQDLTDKLKAISGVPGFLGDCHASGTDIINKHGDEHVATGKLIIYTSGDSVMQIAAHEASFGLERLYDVCEMAFKLVEPYNIGRVIARPFTGSNGSYTRTSNRHDYAVPPPAPTLLDHVKNAGGEVVGLGKISDIFATQGISRVVKGVDNMALFDALLKTADEVGDKSLTFVNFVDFDQAYGHRRNTEGYADALREMDARLPEFMAKLKPGDLVVITADHGCDPTWHGSDHTREHIPMIFFGPGVAPRALGISESFSDIGQTLAHHLGVAPLANGVNVL</sequence>
<proteinExistence type="inferred from homology"/>
<accession>A0A1A7C289</accession>
<feature type="binding site" evidence="6">
    <location>
        <position position="10"/>
    </location>
    <ligand>
        <name>Mn(2+)</name>
        <dbReference type="ChEBI" id="CHEBI:29035"/>
        <label>1</label>
    </ligand>
</feature>
<dbReference type="OrthoDB" id="9769930at2"/>
<keyword evidence="4 6" id="KW-0464">Manganese</keyword>
<evidence type="ECO:0000256" key="3">
    <source>
        <dbReference type="ARBA" id="ARBA00022723"/>
    </source>
</evidence>
<evidence type="ECO:0000256" key="6">
    <source>
        <dbReference type="HAMAP-Rule" id="MF_00740"/>
    </source>
</evidence>
<dbReference type="GO" id="GO:0043094">
    <property type="term" value="P:metabolic compound salvage"/>
    <property type="evidence" value="ECO:0007669"/>
    <property type="project" value="UniProtKB-UniRule"/>
</dbReference>
<dbReference type="NCBIfam" id="TIGR01696">
    <property type="entry name" value="deoB"/>
    <property type="match status" value="1"/>
</dbReference>
<comment type="pathway">
    <text evidence="6">Carbohydrate degradation; 2-deoxy-D-ribose 1-phosphate degradation; D-glyceraldehyde 3-phosphate and acetaldehyde from 2-deoxy-alpha-D-ribose 1-phosphate: step 1/2.</text>
</comment>
<dbReference type="PIRSF" id="PIRSF001491">
    <property type="entry name" value="Ppentomutase"/>
    <property type="match status" value="1"/>
</dbReference>
<dbReference type="InterPro" id="IPR010045">
    <property type="entry name" value="DeoB"/>
</dbReference>
<evidence type="ECO:0000256" key="7">
    <source>
        <dbReference type="NCBIfam" id="TIGR01696"/>
    </source>
</evidence>
<dbReference type="PANTHER" id="PTHR21110:SF0">
    <property type="entry name" value="PHOSPHOPENTOMUTASE"/>
    <property type="match status" value="1"/>
</dbReference>